<name>A0A448WN81_9PLAT</name>
<evidence type="ECO:0000313" key="1">
    <source>
        <dbReference type="EMBL" id="VEL15858.1"/>
    </source>
</evidence>
<reference evidence="1" key="1">
    <citation type="submission" date="2018-11" db="EMBL/GenBank/DDBJ databases">
        <authorList>
            <consortium name="Pathogen Informatics"/>
        </authorList>
    </citation>
    <scope>NUCLEOTIDE SEQUENCE</scope>
</reference>
<organism evidence="1 2">
    <name type="scientific">Protopolystoma xenopodis</name>
    <dbReference type="NCBI Taxonomy" id="117903"/>
    <lineage>
        <taxon>Eukaryota</taxon>
        <taxon>Metazoa</taxon>
        <taxon>Spiralia</taxon>
        <taxon>Lophotrochozoa</taxon>
        <taxon>Platyhelminthes</taxon>
        <taxon>Monogenea</taxon>
        <taxon>Polyopisthocotylea</taxon>
        <taxon>Polystomatidea</taxon>
        <taxon>Polystomatidae</taxon>
        <taxon>Protopolystoma</taxon>
    </lineage>
</organism>
<dbReference type="Proteomes" id="UP000784294">
    <property type="component" value="Unassembled WGS sequence"/>
</dbReference>
<sequence>MLLRRIRIISASDRFTLIGSSPDNFPRKTFLSLQSQADSLCPFSHLHQNAEGGCTSKVRHDNMTQLDK</sequence>
<protein>
    <submittedName>
        <fullName evidence="1">Uncharacterized protein</fullName>
    </submittedName>
</protein>
<accession>A0A448WN81</accession>
<evidence type="ECO:0000313" key="2">
    <source>
        <dbReference type="Proteomes" id="UP000784294"/>
    </source>
</evidence>
<dbReference type="EMBL" id="CAAALY010026202">
    <property type="protein sequence ID" value="VEL15858.1"/>
    <property type="molecule type" value="Genomic_DNA"/>
</dbReference>
<dbReference type="AlphaFoldDB" id="A0A448WN81"/>
<comment type="caution">
    <text evidence="1">The sequence shown here is derived from an EMBL/GenBank/DDBJ whole genome shotgun (WGS) entry which is preliminary data.</text>
</comment>
<proteinExistence type="predicted"/>
<keyword evidence="2" id="KW-1185">Reference proteome</keyword>
<gene>
    <name evidence="1" type="ORF">PXEA_LOCUS9298</name>
</gene>